<dbReference type="EMBL" id="SDPV01000001">
    <property type="protein sequence ID" value="RXZ65429.1"/>
    <property type="molecule type" value="Genomic_DNA"/>
</dbReference>
<dbReference type="PANTHER" id="PTHR12631">
    <property type="entry name" value="ALPHA-L-IDURONIDASE"/>
    <property type="match status" value="1"/>
</dbReference>
<name>A0A4Q2KLV0_9SPHN</name>
<organism evidence="1 2">
    <name type="scientific">Pelagerythrobacter rhizovicinus</name>
    <dbReference type="NCBI Taxonomy" id="2268576"/>
    <lineage>
        <taxon>Bacteria</taxon>
        <taxon>Pseudomonadati</taxon>
        <taxon>Pseudomonadota</taxon>
        <taxon>Alphaproteobacteria</taxon>
        <taxon>Sphingomonadales</taxon>
        <taxon>Erythrobacteraceae</taxon>
        <taxon>Pelagerythrobacter</taxon>
    </lineage>
</organism>
<dbReference type="PANTHER" id="PTHR12631:SF10">
    <property type="entry name" value="BETA-XYLOSIDASE-LIKE PROTEIN-RELATED"/>
    <property type="match status" value="1"/>
</dbReference>
<keyword evidence="2" id="KW-1185">Reference proteome</keyword>
<accession>A0A4Q2KLV0</accession>
<dbReference type="OrthoDB" id="9775458at2"/>
<dbReference type="AlphaFoldDB" id="A0A4Q2KLV0"/>
<dbReference type="SUPFAM" id="SSF51445">
    <property type="entry name" value="(Trans)glycosidases"/>
    <property type="match status" value="2"/>
</dbReference>
<dbReference type="InterPro" id="IPR017853">
    <property type="entry name" value="GH"/>
</dbReference>
<comment type="caution">
    <text evidence="1">The sequence shown here is derived from an EMBL/GenBank/DDBJ whole genome shotgun (WGS) entry which is preliminary data.</text>
</comment>
<evidence type="ECO:0000313" key="2">
    <source>
        <dbReference type="Proteomes" id="UP000293623"/>
    </source>
</evidence>
<proteinExistence type="predicted"/>
<dbReference type="Proteomes" id="UP000293623">
    <property type="component" value="Unassembled WGS sequence"/>
</dbReference>
<reference evidence="1 2" key="1">
    <citation type="submission" date="2019-01" db="EMBL/GenBank/DDBJ databases">
        <title>Altererythrobacter rhizovicinus sp. nov., isolated from the rhizosphere soil of Haloxylon ammodendron.</title>
        <authorList>
            <person name="Li H.-P."/>
            <person name="Gou J.-Y."/>
            <person name="Yao D."/>
            <person name="Han Q.-Q."/>
            <person name="Shao K.-Z."/>
            <person name="Zhao Q."/>
            <person name="Zhang J.-L."/>
        </authorList>
    </citation>
    <scope>NUCLEOTIDE SEQUENCE [LARGE SCALE GENOMIC DNA]</scope>
    <source>
        <strain evidence="1 2">AY-3R</strain>
    </source>
</reference>
<evidence type="ECO:0000313" key="1">
    <source>
        <dbReference type="EMBL" id="RXZ65429.1"/>
    </source>
</evidence>
<sequence length="338" mass="38854">MCLTRNAAPWPSIQQGERAVIEAAMIWNEPNNKSHWNLDLDPDWSIYADTAIRAGQAIAAINPQLTRVLGGMSPIDPAWLRRMRDLGVLDHVDVVAVHGFPLDWNLWPIHAWPEKIAEIEREVPDMPIWATEVGVGSFGAEEVQIFGLKTTAKLLLDRVPNVYWYSLFDLPHSWGAETRHREAEGSSYYRHFYMGLIREDGTPKPALEYYARHADKMGLMQWFHFEDPRLDDAVAWMRQLGVRKLRTGLSWADSFRPGWEDWFDRMMESLAGFELLVTFCFTPEHLGVEAHHTSCARDPQEFADFCARMVERYAPPEPSRDARHFIPEATREAAHANS</sequence>
<dbReference type="GO" id="GO:0004553">
    <property type="term" value="F:hydrolase activity, hydrolyzing O-glycosyl compounds"/>
    <property type="evidence" value="ECO:0007669"/>
    <property type="project" value="TreeGrafter"/>
</dbReference>
<dbReference type="InterPro" id="IPR051923">
    <property type="entry name" value="Glycosyl_Hydrolase_39"/>
</dbReference>
<gene>
    <name evidence="1" type="ORF">ETX26_01325</name>
</gene>
<protein>
    <submittedName>
        <fullName evidence="1">Beta-xylosidase</fullName>
    </submittedName>
</protein>
<dbReference type="Gene3D" id="3.20.20.80">
    <property type="entry name" value="Glycosidases"/>
    <property type="match status" value="2"/>
</dbReference>